<reference evidence="3 4" key="1">
    <citation type="submission" date="2019-03" db="EMBL/GenBank/DDBJ databases">
        <title>Sequencing 23 genomes of Wallemia ichthyophaga.</title>
        <authorList>
            <person name="Gostincar C."/>
        </authorList>
    </citation>
    <scope>NUCLEOTIDE SEQUENCE [LARGE SCALE GENOMIC DNA]</scope>
    <source>
        <strain evidence="3 4">EXF-8621</strain>
    </source>
</reference>
<organism evidence="3 4">
    <name type="scientific">Wallemia ichthyophaga</name>
    <dbReference type="NCBI Taxonomy" id="245174"/>
    <lineage>
        <taxon>Eukaryota</taxon>
        <taxon>Fungi</taxon>
        <taxon>Dikarya</taxon>
        <taxon>Basidiomycota</taxon>
        <taxon>Wallemiomycotina</taxon>
        <taxon>Wallemiomycetes</taxon>
        <taxon>Wallemiales</taxon>
        <taxon>Wallemiaceae</taxon>
        <taxon>Wallemia</taxon>
    </lineage>
</organism>
<feature type="region of interest" description="Disordered" evidence="1">
    <location>
        <begin position="146"/>
        <end position="167"/>
    </location>
</feature>
<protein>
    <submittedName>
        <fullName evidence="3">Uncharacterized protein</fullName>
    </submittedName>
</protein>
<evidence type="ECO:0000313" key="4">
    <source>
        <dbReference type="Proteomes" id="UP000306954"/>
    </source>
</evidence>
<keyword evidence="2" id="KW-0732">Signal</keyword>
<feature type="signal peptide" evidence="2">
    <location>
        <begin position="1"/>
        <end position="18"/>
    </location>
</feature>
<comment type="caution">
    <text evidence="3">The sequence shown here is derived from an EMBL/GenBank/DDBJ whole genome shotgun (WGS) entry which is preliminary data.</text>
</comment>
<name>A0A4T0HL85_WALIC</name>
<evidence type="ECO:0000313" key="3">
    <source>
        <dbReference type="EMBL" id="TIB13253.1"/>
    </source>
</evidence>
<dbReference type="AlphaFoldDB" id="A0A4T0HL85"/>
<evidence type="ECO:0000256" key="2">
    <source>
        <dbReference type="SAM" id="SignalP"/>
    </source>
</evidence>
<evidence type="ECO:0000256" key="1">
    <source>
        <dbReference type="SAM" id="MobiDB-lite"/>
    </source>
</evidence>
<dbReference type="Proteomes" id="UP000306954">
    <property type="component" value="Unassembled WGS sequence"/>
</dbReference>
<proteinExistence type="predicted"/>
<feature type="chain" id="PRO_5030101482" evidence="2">
    <location>
        <begin position="19"/>
        <end position="186"/>
    </location>
</feature>
<gene>
    <name evidence="3" type="ORF">E3P90_01729</name>
</gene>
<dbReference type="EMBL" id="SPOF01000015">
    <property type="protein sequence ID" value="TIB13253.1"/>
    <property type="molecule type" value="Genomic_DNA"/>
</dbReference>
<accession>A0A4T0HL85</accession>
<sequence length="186" mass="20070">MKFSTIAIISTFASVATAAAFDKRQETLDIKSAAATNLNLNLVTSDVSMKVGLANSVLATVSRDIDPVTVDFLPVDSEYMGYENTDDTKFGHIRNTETQQALTASSPGVALGQTVYFSTSSTSDNSSQLLQFWQMDVESMEVKFLGKPKDGNYGEGPLTPQSQNEGDNLAIALNKDTDAKLVLEQK</sequence>